<dbReference type="InterPro" id="IPR052526">
    <property type="entry name" value="HTH-type_Bedaq_tolerance"/>
</dbReference>
<accession>A0A2T0ZZC9</accession>
<dbReference type="PANTHER" id="PTHR39515">
    <property type="entry name" value="CONSERVED PROTEIN"/>
    <property type="match status" value="1"/>
</dbReference>
<comment type="caution">
    <text evidence="2">The sequence shown here is derived from an EMBL/GenBank/DDBJ whole genome shotgun (WGS) entry which is preliminary data.</text>
</comment>
<dbReference type="InterPro" id="IPR036390">
    <property type="entry name" value="WH_DNA-bd_sf"/>
</dbReference>
<dbReference type="Proteomes" id="UP000237752">
    <property type="component" value="Unassembled WGS sequence"/>
</dbReference>
<dbReference type="PROSITE" id="PS50995">
    <property type="entry name" value="HTH_MARR_2"/>
    <property type="match status" value="1"/>
</dbReference>
<evidence type="ECO:0000313" key="3">
    <source>
        <dbReference type="Proteomes" id="UP000237752"/>
    </source>
</evidence>
<organism evidence="2 3">
    <name type="scientific">Antricoccus suffuscus</name>
    <dbReference type="NCBI Taxonomy" id="1629062"/>
    <lineage>
        <taxon>Bacteria</taxon>
        <taxon>Bacillati</taxon>
        <taxon>Actinomycetota</taxon>
        <taxon>Actinomycetes</taxon>
        <taxon>Geodermatophilales</taxon>
        <taxon>Antricoccaceae</taxon>
        <taxon>Antricoccus</taxon>
    </lineage>
</organism>
<evidence type="ECO:0000313" key="2">
    <source>
        <dbReference type="EMBL" id="PRZ41711.1"/>
    </source>
</evidence>
<dbReference type="GO" id="GO:0003677">
    <property type="term" value="F:DNA binding"/>
    <property type="evidence" value="ECO:0007669"/>
    <property type="project" value="UniProtKB-KW"/>
</dbReference>
<keyword evidence="3" id="KW-1185">Reference proteome</keyword>
<sequence length="136" mass="14871">MALADGLDRLILWGRRYAPVMVSSTTVTTLDTLRTDGPLRISALAVRESVSQPGMTTLVNRLEAAGHAERYPDPHDGRASLVRITDAGRKLLADRHTTRTRSLLGPIERLDSADRAALMAALPALERLINMPMTTE</sequence>
<protein>
    <submittedName>
        <fullName evidence="2">DNA-binding MarR family transcriptional regulator</fullName>
    </submittedName>
</protein>
<dbReference type="Gene3D" id="1.10.10.10">
    <property type="entry name" value="Winged helix-like DNA-binding domain superfamily/Winged helix DNA-binding domain"/>
    <property type="match status" value="1"/>
</dbReference>
<dbReference type="EMBL" id="PVUE01000008">
    <property type="protein sequence ID" value="PRZ41711.1"/>
    <property type="molecule type" value="Genomic_DNA"/>
</dbReference>
<evidence type="ECO:0000259" key="1">
    <source>
        <dbReference type="PROSITE" id="PS50995"/>
    </source>
</evidence>
<name>A0A2T0ZZC9_9ACTN</name>
<dbReference type="GO" id="GO:0003700">
    <property type="term" value="F:DNA-binding transcription factor activity"/>
    <property type="evidence" value="ECO:0007669"/>
    <property type="project" value="InterPro"/>
</dbReference>
<dbReference type="AlphaFoldDB" id="A0A2T0ZZC9"/>
<dbReference type="SUPFAM" id="SSF46785">
    <property type="entry name" value="Winged helix' DNA-binding domain"/>
    <property type="match status" value="1"/>
</dbReference>
<reference evidence="2 3" key="1">
    <citation type="submission" date="2018-03" db="EMBL/GenBank/DDBJ databases">
        <title>Genomic Encyclopedia of Archaeal and Bacterial Type Strains, Phase II (KMG-II): from individual species to whole genera.</title>
        <authorList>
            <person name="Goeker M."/>
        </authorList>
    </citation>
    <scope>NUCLEOTIDE SEQUENCE [LARGE SCALE GENOMIC DNA]</scope>
    <source>
        <strain evidence="2 3">DSM 100065</strain>
    </source>
</reference>
<dbReference type="InterPro" id="IPR036388">
    <property type="entry name" value="WH-like_DNA-bd_sf"/>
</dbReference>
<proteinExistence type="predicted"/>
<gene>
    <name evidence="2" type="ORF">CLV47_10870</name>
</gene>
<dbReference type="PANTHER" id="PTHR39515:SF2">
    <property type="entry name" value="HTH-TYPE TRANSCRIPTIONAL REGULATOR RV0880"/>
    <property type="match status" value="1"/>
</dbReference>
<dbReference type="InterPro" id="IPR000835">
    <property type="entry name" value="HTH_MarR-typ"/>
</dbReference>
<feature type="domain" description="HTH marR-type" evidence="1">
    <location>
        <begin position="1"/>
        <end position="127"/>
    </location>
</feature>
<keyword evidence="2" id="KW-0238">DNA-binding</keyword>
<dbReference type="SMART" id="SM00347">
    <property type="entry name" value="HTH_MARR"/>
    <property type="match status" value="1"/>
</dbReference>
<dbReference type="Pfam" id="PF01047">
    <property type="entry name" value="MarR"/>
    <property type="match status" value="1"/>
</dbReference>